<accession>A0A9P0KKV7</accession>
<evidence type="ECO:0000313" key="5">
    <source>
        <dbReference type="EMBL" id="CAH1976956.1"/>
    </source>
</evidence>
<dbReference type="Proteomes" id="UP001152888">
    <property type="component" value="Unassembled WGS sequence"/>
</dbReference>
<sequence>MTSTEGDDMSNRILRTIKKIIENDRNIDEFGIIPTPYNLKNKSPVLYEDHCIGLESWCVKHVYNYACSNLFNHYQQLKKGKLCFTKVSDFNNMLIGALLINPHVTTFWNMKRELIERELLNLDDEMYFSKIVLSHKAKATDVFAYRRWLLQRIKKKLDHQIPFSLIQNEFSVTHMASEKSPNNYHSWNHRIWTMENMTSYNQLQQIIYSELSYTQEWINSHISEHVGYHYRQYLITLTTKVFISSTIYRSYFDFVVSEFLKPSGVSLTPKEIPLHFLGKSSKYLPSEGRYTNYICIMLYDLFVLVDKLNATFPEHEALYYHRRFLVQHLLNLPLELQNANDISDNENSGTKNSVVSIGSDIRANKWSKLFKVSPNKYEGYTICELVIRCDKKFLAENGGSREGERYRKWLSNVMGLK</sequence>
<evidence type="ECO:0000256" key="3">
    <source>
        <dbReference type="ARBA" id="ARBA00022679"/>
    </source>
</evidence>
<proteinExistence type="inferred from homology"/>
<dbReference type="GO" id="GO:0008318">
    <property type="term" value="F:protein prenyltransferase activity"/>
    <property type="evidence" value="ECO:0007669"/>
    <property type="project" value="InterPro"/>
</dbReference>
<dbReference type="SUPFAM" id="SSF48439">
    <property type="entry name" value="Protein prenylyltransferase"/>
    <property type="match status" value="1"/>
</dbReference>
<dbReference type="PROSITE" id="PS51147">
    <property type="entry name" value="PFTA"/>
    <property type="match status" value="1"/>
</dbReference>
<name>A0A9P0KKV7_ACAOB</name>
<dbReference type="PANTHER" id="PTHR11129">
    <property type="entry name" value="PROTEIN FARNESYLTRANSFERASE ALPHA SUBUNIT/RAB GERANYLGERANYL TRANSFERASE ALPHA SUBUNIT"/>
    <property type="match status" value="1"/>
</dbReference>
<dbReference type="EMBL" id="CAKOFQ010006852">
    <property type="protein sequence ID" value="CAH1976956.1"/>
    <property type="molecule type" value="Genomic_DNA"/>
</dbReference>
<dbReference type="Gene3D" id="1.25.40.120">
    <property type="entry name" value="Protein prenylyltransferase"/>
    <property type="match status" value="1"/>
</dbReference>
<keyword evidence="2" id="KW-0637">Prenyltransferase</keyword>
<comment type="similarity">
    <text evidence="1">Belongs to the protein prenyltransferase subunit alpha family.</text>
</comment>
<gene>
    <name evidence="5" type="ORF">ACAOBT_LOCUS12392</name>
</gene>
<reference evidence="5" key="1">
    <citation type="submission" date="2022-03" db="EMBL/GenBank/DDBJ databases">
        <authorList>
            <person name="Sayadi A."/>
        </authorList>
    </citation>
    <scope>NUCLEOTIDE SEQUENCE</scope>
</reference>
<organism evidence="5 6">
    <name type="scientific">Acanthoscelides obtectus</name>
    <name type="common">Bean weevil</name>
    <name type="synonym">Bruchus obtectus</name>
    <dbReference type="NCBI Taxonomy" id="200917"/>
    <lineage>
        <taxon>Eukaryota</taxon>
        <taxon>Metazoa</taxon>
        <taxon>Ecdysozoa</taxon>
        <taxon>Arthropoda</taxon>
        <taxon>Hexapoda</taxon>
        <taxon>Insecta</taxon>
        <taxon>Pterygota</taxon>
        <taxon>Neoptera</taxon>
        <taxon>Endopterygota</taxon>
        <taxon>Coleoptera</taxon>
        <taxon>Polyphaga</taxon>
        <taxon>Cucujiformia</taxon>
        <taxon>Chrysomeloidea</taxon>
        <taxon>Chrysomelidae</taxon>
        <taxon>Bruchinae</taxon>
        <taxon>Bruchini</taxon>
        <taxon>Acanthoscelides</taxon>
    </lineage>
</organism>
<keyword evidence="3" id="KW-0808">Transferase</keyword>
<keyword evidence="4" id="KW-0677">Repeat</keyword>
<dbReference type="Pfam" id="PF01239">
    <property type="entry name" value="PPTA"/>
    <property type="match status" value="1"/>
</dbReference>
<keyword evidence="6" id="KW-1185">Reference proteome</keyword>
<dbReference type="OrthoDB" id="5358702at2759"/>
<dbReference type="PANTHER" id="PTHR11129:SF3">
    <property type="entry name" value="PROTEIN PRENYLTRANSFERASE ALPHA SUBUNIT REPEAT-CONTAINING PROTEIN 1"/>
    <property type="match status" value="1"/>
</dbReference>
<evidence type="ECO:0000313" key="6">
    <source>
        <dbReference type="Proteomes" id="UP001152888"/>
    </source>
</evidence>
<dbReference type="InterPro" id="IPR002088">
    <property type="entry name" value="Prenyl_trans_a"/>
</dbReference>
<protein>
    <submittedName>
        <fullName evidence="5">Uncharacterized protein</fullName>
    </submittedName>
</protein>
<comment type="caution">
    <text evidence="5">The sequence shown here is derived from an EMBL/GenBank/DDBJ whole genome shotgun (WGS) entry which is preliminary data.</text>
</comment>
<dbReference type="GO" id="GO:0005737">
    <property type="term" value="C:cytoplasm"/>
    <property type="evidence" value="ECO:0007669"/>
    <property type="project" value="TreeGrafter"/>
</dbReference>
<dbReference type="AlphaFoldDB" id="A0A9P0KKV7"/>
<evidence type="ECO:0000256" key="2">
    <source>
        <dbReference type="ARBA" id="ARBA00022602"/>
    </source>
</evidence>
<evidence type="ECO:0000256" key="4">
    <source>
        <dbReference type="ARBA" id="ARBA00022737"/>
    </source>
</evidence>
<evidence type="ECO:0000256" key="1">
    <source>
        <dbReference type="ARBA" id="ARBA00006734"/>
    </source>
</evidence>